<gene>
    <name evidence="5" type="ORF">Egran_00831</name>
</gene>
<dbReference type="GO" id="GO:0005546">
    <property type="term" value="F:phosphatidylinositol-4,5-bisphosphate binding"/>
    <property type="evidence" value="ECO:0007669"/>
    <property type="project" value="TreeGrafter"/>
</dbReference>
<dbReference type="InterPro" id="IPR014712">
    <property type="entry name" value="ANTH_dom_sf"/>
</dbReference>
<accession>A0A232M4Z3</accession>
<dbReference type="Gene3D" id="1.25.40.90">
    <property type="match status" value="1"/>
</dbReference>
<organism evidence="5 6">
    <name type="scientific">Elaphomyces granulatus</name>
    <dbReference type="NCBI Taxonomy" id="519963"/>
    <lineage>
        <taxon>Eukaryota</taxon>
        <taxon>Fungi</taxon>
        <taxon>Dikarya</taxon>
        <taxon>Ascomycota</taxon>
        <taxon>Pezizomycotina</taxon>
        <taxon>Eurotiomycetes</taxon>
        <taxon>Eurotiomycetidae</taxon>
        <taxon>Eurotiales</taxon>
        <taxon>Elaphomycetaceae</taxon>
        <taxon>Elaphomyces</taxon>
    </lineage>
</organism>
<dbReference type="GO" id="GO:0030136">
    <property type="term" value="C:clathrin-coated vesicle"/>
    <property type="evidence" value="ECO:0007669"/>
    <property type="project" value="InterPro"/>
</dbReference>
<dbReference type="Pfam" id="PF07651">
    <property type="entry name" value="ANTH"/>
    <property type="match status" value="1"/>
</dbReference>
<feature type="compositionally biased region" description="Low complexity" evidence="3">
    <location>
        <begin position="480"/>
        <end position="493"/>
    </location>
</feature>
<dbReference type="InterPro" id="IPR045192">
    <property type="entry name" value="AP180-like"/>
</dbReference>
<evidence type="ECO:0000256" key="1">
    <source>
        <dbReference type="ARBA" id="ARBA00004496"/>
    </source>
</evidence>
<dbReference type="FunFam" id="1.20.58.150:FF:000004">
    <property type="entry name" value="ENTH domain protein"/>
    <property type="match status" value="1"/>
</dbReference>
<dbReference type="GO" id="GO:0005905">
    <property type="term" value="C:clathrin-coated pit"/>
    <property type="evidence" value="ECO:0007669"/>
    <property type="project" value="TreeGrafter"/>
</dbReference>
<dbReference type="GO" id="GO:0000149">
    <property type="term" value="F:SNARE binding"/>
    <property type="evidence" value="ECO:0007669"/>
    <property type="project" value="TreeGrafter"/>
</dbReference>
<protein>
    <recommendedName>
        <fullName evidence="4">ENTH domain-containing protein</fullName>
    </recommendedName>
</protein>
<dbReference type="EMBL" id="NPHW01002471">
    <property type="protein sequence ID" value="OXV11408.1"/>
    <property type="molecule type" value="Genomic_DNA"/>
</dbReference>
<dbReference type="CDD" id="cd16988">
    <property type="entry name" value="ANTH_N_YAP180"/>
    <property type="match status" value="1"/>
</dbReference>
<dbReference type="SUPFAM" id="SSF89009">
    <property type="entry name" value="GAT-like domain"/>
    <property type="match status" value="1"/>
</dbReference>
<dbReference type="AlphaFoldDB" id="A0A232M4Z3"/>
<keyword evidence="2" id="KW-0963">Cytoplasm</keyword>
<dbReference type="GO" id="GO:0048268">
    <property type="term" value="P:clathrin coat assembly"/>
    <property type="evidence" value="ECO:0007669"/>
    <property type="project" value="InterPro"/>
</dbReference>
<dbReference type="InterPro" id="IPR008942">
    <property type="entry name" value="ENTH_VHS"/>
</dbReference>
<dbReference type="Gene3D" id="1.20.58.150">
    <property type="entry name" value="ANTH domain"/>
    <property type="match status" value="1"/>
</dbReference>
<dbReference type="Proteomes" id="UP000243515">
    <property type="component" value="Unassembled WGS sequence"/>
</dbReference>
<dbReference type="SUPFAM" id="SSF48464">
    <property type="entry name" value="ENTH/VHS domain"/>
    <property type="match status" value="1"/>
</dbReference>
<feature type="compositionally biased region" description="Polar residues" evidence="3">
    <location>
        <begin position="578"/>
        <end position="608"/>
    </location>
</feature>
<proteinExistence type="predicted"/>
<evidence type="ECO:0000313" key="5">
    <source>
        <dbReference type="EMBL" id="OXV11408.1"/>
    </source>
</evidence>
<evidence type="ECO:0000313" key="6">
    <source>
        <dbReference type="Proteomes" id="UP000243515"/>
    </source>
</evidence>
<dbReference type="PROSITE" id="PS50942">
    <property type="entry name" value="ENTH"/>
    <property type="match status" value="1"/>
</dbReference>
<evidence type="ECO:0000256" key="2">
    <source>
        <dbReference type="ARBA" id="ARBA00022490"/>
    </source>
</evidence>
<dbReference type="InterPro" id="IPR011417">
    <property type="entry name" value="ANTH_dom"/>
</dbReference>
<evidence type="ECO:0000259" key="4">
    <source>
        <dbReference type="PROSITE" id="PS50942"/>
    </source>
</evidence>
<dbReference type="FunFam" id="1.25.40.90:FF:000025">
    <property type="entry name" value="ENTH domain protein"/>
    <property type="match status" value="1"/>
</dbReference>
<dbReference type="GO" id="GO:0032050">
    <property type="term" value="F:clathrin heavy chain binding"/>
    <property type="evidence" value="ECO:0007669"/>
    <property type="project" value="TreeGrafter"/>
</dbReference>
<feature type="domain" description="ENTH" evidence="4">
    <location>
        <begin position="1"/>
        <end position="124"/>
    </location>
</feature>
<feature type="region of interest" description="Disordered" evidence="3">
    <location>
        <begin position="449"/>
        <end position="533"/>
    </location>
</feature>
<dbReference type="InterPro" id="IPR013809">
    <property type="entry name" value="ENTH"/>
</dbReference>
<evidence type="ECO:0000256" key="3">
    <source>
        <dbReference type="SAM" id="MobiDB-lite"/>
    </source>
</evidence>
<feature type="compositionally biased region" description="Low complexity" evidence="3">
    <location>
        <begin position="510"/>
        <end position="529"/>
    </location>
</feature>
<dbReference type="PANTHER" id="PTHR22951">
    <property type="entry name" value="CLATHRIN ASSEMBLY PROTEIN"/>
    <property type="match status" value="1"/>
</dbReference>
<feature type="compositionally biased region" description="Polar residues" evidence="3">
    <location>
        <begin position="462"/>
        <end position="479"/>
    </location>
</feature>
<sequence>MTQNFEKSVKGATKIKLAAPKSKYIEHILVATDAGEAGVAEIFRTLQFRLRDSTWTIVFKSLIVIHLMIRDGALDATLQFIAENPRKIAISSFTDVQAQGHNIRRYSQYLATRAQAFADTKTDYVRNGQGRLKRLTVEKGLLRETECVQGQIRALLQCNLLTDEVENEITLTAFRLLTLDLLVLFSVMNEGTINVLEHYFEMSRTDSEHALSIYKTFSALTEDVVKFLGVARHFESATRLEIPSLKHASTDLTQLLEDDLNDPDFDLRRKEFQNQKDAKKRGQSLAPAPSKPAEATIPTTASARLESKPSQPAVKAERPVPGQDLIDFFDSIEQNQQSMTQQQQINFQQPQIPFQTTTFPPQQPMFVPQQSGFQTQLPQGGFVPQTNFGGTFTQPNPNPFVTAQAPQLPPASTSTGGGFGSYTPQPQSYGFQTTLPPIPQNGVATFLQAQQPAQSSPQQQSTNPFRQSMLMNSPPGNQGLSPFSSTSPTTPLTHQNTNPFAKKLAGTAPQFGVSSPGGQFSPSQPSQFQATPTLQPASQLLSVQRTGTNPFARSSSAPPQQVPPQAFQPPVAAPLQPNPTGNTNPFRQSTFVNQQTGQGWHMSGQQGSVGILEQVETVPVFPRPG</sequence>
<feature type="compositionally biased region" description="Low complexity" evidence="3">
    <location>
        <begin position="449"/>
        <end position="461"/>
    </location>
</feature>
<comment type="subcellular location">
    <subcellularLocation>
        <location evidence="1">Cytoplasm</location>
    </subcellularLocation>
</comment>
<feature type="region of interest" description="Disordered" evidence="3">
    <location>
        <begin position="546"/>
        <end position="625"/>
    </location>
</feature>
<dbReference type="PANTHER" id="PTHR22951:SF5">
    <property type="entry name" value="PHOSPHATIDYLINOSITOL-BINDING CLATHRIN ASSEMBLY PROTEIN LAP"/>
    <property type="match status" value="1"/>
</dbReference>
<feature type="compositionally biased region" description="Polar residues" evidence="3">
    <location>
        <begin position="546"/>
        <end position="556"/>
    </location>
</feature>
<dbReference type="GO" id="GO:0072583">
    <property type="term" value="P:clathrin-dependent endocytosis"/>
    <property type="evidence" value="ECO:0007669"/>
    <property type="project" value="InterPro"/>
</dbReference>
<feature type="compositionally biased region" description="Low complexity" evidence="3">
    <location>
        <begin position="557"/>
        <end position="575"/>
    </location>
</feature>
<keyword evidence="6" id="KW-1185">Reference proteome</keyword>
<dbReference type="GO" id="GO:0005545">
    <property type="term" value="F:1-phosphatidylinositol binding"/>
    <property type="evidence" value="ECO:0007669"/>
    <property type="project" value="InterPro"/>
</dbReference>
<name>A0A232M4Z3_9EURO</name>
<feature type="region of interest" description="Disordered" evidence="3">
    <location>
        <begin position="273"/>
        <end position="320"/>
    </location>
</feature>
<dbReference type="SMART" id="SM00273">
    <property type="entry name" value="ENTH"/>
    <property type="match status" value="1"/>
</dbReference>
<dbReference type="OrthoDB" id="44015at2759"/>
<comment type="caution">
    <text evidence="5">The sequence shown here is derived from an EMBL/GenBank/DDBJ whole genome shotgun (WGS) entry which is preliminary data.</text>
</comment>
<dbReference type="GO" id="GO:0006900">
    <property type="term" value="P:vesicle budding from membrane"/>
    <property type="evidence" value="ECO:0007669"/>
    <property type="project" value="TreeGrafter"/>
</dbReference>
<reference evidence="5 6" key="1">
    <citation type="journal article" date="2015" name="Environ. Microbiol.">
        <title>Metagenome sequence of Elaphomyces granulatus from sporocarp tissue reveals Ascomycota ectomycorrhizal fingerprints of genome expansion and a Proteobacteria-rich microbiome.</title>
        <authorList>
            <person name="Quandt C.A."/>
            <person name="Kohler A."/>
            <person name="Hesse C.N."/>
            <person name="Sharpton T.J."/>
            <person name="Martin F."/>
            <person name="Spatafora J.W."/>
        </authorList>
    </citation>
    <scope>NUCLEOTIDE SEQUENCE [LARGE SCALE GENOMIC DNA]</scope>
    <source>
        <strain evidence="5 6">OSC145934</strain>
    </source>
</reference>